<dbReference type="InterPro" id="IPR013249">
    <property type="entry name" value="RNA_pol_sigma70_r4_t2"/>
</dbReference>
<dbReference type="GO" id="GO:0016987">
    <property type="term" value="F:sigma factor activity"/>
    <property type="evidence" value="ECO:0007669"/>
    <property type="project" value="UniProtKB-KW"/>
</dbReference>
<dbReference type="OrthoDB" id="2080364at2"/>
<dbReference type="Gene3D" id="1.10.1740.10">
    <property type="match status" value="1"/>
</dbReference>
<comment type="caution">
    <text evidence="7">The sequence shown here is derived from an EMBL/GenBank/DDBJ whole genome shotgun (WGS) entry which is preliminary data.</text>
</comment>
<dbReference type="AlphaFoldDB" id="A0A1B7LC80"/>
<dbReference type="PANTHER" id="PTHR43133:SF51">
    <property type="entry name" value="RNA POLYMERASE SIGMA FACTOR"/>
    <property type="match status" value="1"/>
</dbReference>
<protein>
    <recommendedName>
        <fullName evidence="9">RNA polymerase subunit sigma-24</fullName>
    </recommendedName>
</protein>
<evidence type="ECO:0000256" key="4">
    <source>
        <dbReference type="ARBA" id="ARBA00023163"/>
    </source>
</evidence>
<dbReference type="InterPro" id="IPR036388">
    <property type="entry name" value="WH-like_DNA-bd_sf"/>
</dbReference>
<dbReference type="PANTHER" id="PTHR43133">
    <property type="entry name" value="RNA POLYMERASE ECF-TYPE SIGMA FACTO"/>
    <property type="match status" value="1"/>
</dbReference>
<evidence type="ECO:0000256" key="1">
    <source>
        <dbReference type="ARBA" id="ARBA00010641"/>
    </source>
</evidence>
<evidence type="ECO:0000313" key="7">
    <source>
        <dbReference type="EMBL" id="OAT80295.1"/>
    </source>
</evidence>
<evidence type="ECO:0000259" key="5">
    <source>
        <dbReference type="Pfam" id="PF04542"/>
    </source>
</evidence>
<dbReference type="RefSeq" id="WP_066669966.1">
    <property type="nucleotide sequence ID" value="NZ_LYVF01000182.1"/>
</dbReference>
<gene>
    <name evidence="7" type="ORF">A6M21_13835</name>
</gene>
<evidence type="ECO:0000256" key="2">
    <source>
        <dbReference type="ARBA" id="ARBA00023015"/>
    </source>
</evidence>
<keyword evidence="8" id="KW-1185">Reference proteome</keyword>
<dbReference type="SUPFAM" id="SSF88659">
    <property type="entry name" value="Sigma3 and sigma4 domains of RNA polymerase sigma factors"/>
    <property type="match status" value="1"/>
</dbReference>
<dbReference type="Proteomes" id="UP000078532">
    <property type="component" value="Unassembled WGS sequence"/>
</dbReference>
<dbReference type="Pfam" id="PF04542">
    <property type="entry name" value="Sigma70_r2"/>
    <property type="match status" value="1"/>
</dbReference>
<reference evidence="7 8" key="1">
    <citation type="submission" date="2016-04" db="EMBL/GenBank/DDBJ databases">
        <authorList>
            <person name="Evans L.H."/>
            <person name="Alamgir A."/>
            <person name="Owens N."/>
            <person name="Weber N.D."/>
            <person name="Virtaneva K."/>
            <person name="Barbian K."/>
            <person name="Babar A."/>
            <person name="Rosenke K."/>
        </authorList>
    </citation>
    <scope>NUCLEOTIDE SEQUENCE [LARGE SCALE GENOMIC DNA]</scope>
    <source>
        <strain evidence="7 8">LMa1</strain>
    </source>
</reference>
<accession>A0A1B7LC80</accession>
<dbReference type="NCBIfam" id="TIGR02937">
    <property type="entry name" value="sigma70-ECF"/>
    <property type="match status" value="1"/>
</dbReference>
<proteinExistence type="inferred from homology"/>
<dbReference type="EMBL" id="LYVF01000182">
    <property type="protein sequence ID" value="OAT80295.1"/>
    <property type="molecule type" value="Genomic_DNA"/>
</dbReference>
<evidence type="ECO:0000313" key="8">
    <source>
        <dbReference type="Proteomes" id="UP000078532"/>
    </source>
</evidence>
<keyword evidence="4" id="KW-0804">Transcription</keyword>
<dbReference type="InterPro" id="IPR014284">
    <property type="entry name" value="RNA_pol_sigma-70_dom"/>
</dbReference>
<dbReference type="InterPro" id="IPR039425">
    <property type="entry name" value="RNA_pol_sigma-70-like"/>
</dbReference>
<dbReference type="STRING" id="1838280.A6M21_13835"/>
<dbReference type="InterPro" id="IPR013324">
    <property type="entry name" value="RNA_pol_sigma_r3/r4-like"/>
</dbReference>
<dbReference type="GO" id="GO:0003677">
    <property type="term" value="F:DNA binding"/>
    <property type="evidence" value="ECO:0007669"/>
    <property type="project" value="InterPro"/>
</dbReference>
<dbReference type="GO" id="GO:0006352">
    <property type="term" value="P:DNA-templated transcription initiation"/>
    <property type="evidence" value="ECO:0007669"/>
    <property type="project" value="InterPro"/>
</dbReference>
<evidence type="ECO:0008006" key="9">
    <source>
        <dbReference type="Google" id="ProtNLM"/>
    </source>
</evidence>
<comment type="similarity">
    <text evidence="1">Belongs to the sigma-70 factor family. ECF subfamily.</text>
</comment>
<organism evidence="7 8">
    <name type="scientific">Desulfotomaculum copahuensis</name>
    <dbReference type="NCBI Taxonomy" id="1838280"/>
    <lineage>
        <taxon>Bacteria</taxon>
        <taxon>Bacillati</taxon>
        <taxon>Bacillota</taxon>
        <taxon>Clostridia</taxon>
        <taxon>Eubacteriales</taxon>
        <taxon>Desulfotomaculaceae</taxon>
        <taxon>Desulfotomaculum</taxon>
    </lineage>
</organism>
<dbReference type="InterPro" id="IPR007627">
    <property type="entry name" value="RNA_pol_sigma70_r2"/>
</dbReference>
<evidence type="ECO:0000259" key="6">
    <source>
        <dbReference type="Pfam" id="PF08281"/>
    </source>
</evidence>
<dbReference type="Pfam" id="PF08281">
    <property type="entry name" value="Sigma70_r4_2"/>
    <property type="match status" value="1"/>
</dbReference>
<feature type="domain" description="RNA polymerase sigma-70 region 2" evidence="5">
    <location>
        <begin position="23"/>
        <end position="87"/>
    </location>
</feature>
<dbReference type="Gene3D" id="1.10.10.10">
    <property type="entry name" value="Winged helix-like DNA-binding domain superfamily/Winged helix DNA-binding domain"/>
    <property type="match status" value="1"/>
</dbReference>
<keyword evidence="3" id="KW-0731">Sigma factor</keyword>
<dbReference type="CDD" id="cd06171">
    <property type="entry name" value="Sigma70_r4"/>
    <property type="match status" value="1"/>
</dbReference>
<keyword evidence="2" id="KW-0805">Transcription regulation</keyword>
<feature type="domain" description="RNA polymerase sigma factor 70 region 4 type 2" evidence="6">
    <location>
        <begin position="126"/>
        <end position="176"/>
    </location>
</feature>
<evidence type="ECO:0000256" key="3">
    <source>
        <dbReference type="ARBA" id="ARBA00023082"/>
    </source>
</evidence>
<dbReference type="SUPFAM" id="SSF88946">
    <property type="entry name" value="Sigma2 domain of RNA polymerase sigma factors"/>
    <property type="match status" value="1"/>
</dbReference>
<dbReference type="InterPro" id="IPR013325">
    <property type="entry name" value="RNA_pol_sigma_r2"/>
</dbReference>
<name>A0A1B7LC80_9FIRM</name>
<sequence length="191" mass="21421">MKDKDLEILRRARDGSPPHYEKLVNHYAQYAFKIAYGMLLNRADAEEAVQEAFLTVYHRLAGLRNMESFPAWLARIVTNLCLQRLNKLAPAVSLETLPVDGKTPAETREAMDPEASYIRGERDSLVRQAVRELPAGCRAALILREFEGCSYAEIARILDIPPGTVKSRLHQARTMLAAKLGQKPGVYDDAL</sequence>